<keyword evidence="13" id="KW-1185">Reference proteome</keyword>
<dbReference type="InterPro" id="IPR001841">
    <property type="entry name" value="Znf_RING"/>
</dbReference>
<dbReference type="SUPFAM" id="SSF57850">
    <property type="entry name" value="RING/U-box"/>
    <property type="match status" value="1"/>
</dbReference>
<protein>
    <recommendedName>
        <fullName evidence="2">RING-type E3 ubiquitin transferase</fullName>
        <ecNumber evidence="2">2.3.2.27</ecNumber>
    </recommendedName>
</protein>
<sequence length="420" mass="45757">MISGSVSQANRNGATLVCGLLRFGGFSQHGTVSLWILLLLLPFAGAQSDTSNDPYQQQRFSSSMAIIIVILVAALFLMGFFSVYIRHCSDSRNGGSIRAAAGAALGRSRRGTRGLDQAVLETFPTFEYSVVKGLKIGKGVLECAVCLNEFEDNETLRLIPKCDHVFHPECIDAWLASHVTCPVCRANLTEPAVPTDYSAAVEAAESAGESDHDGEDRRSEINAVREVSIRVADDETDVQQAPDVINPNQSLHQNRPPRSKSTRPRKFPRSHSTGHSLIQPGENCERFTLKLPEDVRKQIMKRALNRTTSLLVLPRDGSSRQGYRTAGEGSSRGKNFRRFDRLERSGKSDRWTFSITPPFFSRASSLKSPKVAADGEATSSTSPRKPTLTPKASFGAKRDPAGTPPVGSPRQPVGSPRPPV</sequence>
<keyword evidence="10" id="KW-0472">Membrane</keyword>
<dbReference type="Gene3D" id="3.30.40.10">
    <property type="entry name" value="Zinc/RING finger domain, C3HC4 (zinc finger)"/>
    <property type="match status" value="1"/>
</dbReference>
<feature type="compositionally biased region" description="Basic and acidic residues" evidence="9">
    <location>
        <begin position="209"/>
        <end position="220"/>
    </location>
</feature>
<keyword evidence="4 8" id="KW-0863">Zinc-finger</keyword>
<keyword evidence="6" id="KW-0862">Zinc</keyword>
<evidence type="ECO:0000256" key="10">
    <source>
        <dbReference type="SAM" id="Phobius"/>
    </source>
</evidence>
<evidence type="ECO:0000313" key="13">
    <source>
        <dbReference type="Proteomes" id="UP001227230"/>
    </source>
</evidence>
<feature type="transmembrane region" description="Helical" evidence="10">
    <location>
        <begin position="26"/>
        <end position="44"/>
    </location>
</feature>
<evidence type="ECO:0000256" key="6">
    <source>
        <dbReference type="ARBA" id="ARBA00022833"/>
    </source>
</evidence>
<feature type="region of interest" description="Disordered" evidence="9">
    <location>
        <begin position="361"/>
        <end position="420"/>
    </location>
</feature>
<dbReference type="InterPro" id="IPR053238">
    <property type="entry name" value="RING-H2_zinc_finger"/>
</dbReference>
<dbReference type="CDD" id="cd16461">
    <property type="entry name" value="RING-H2_EL5-like"/>
    <property type="match status" value="1"/>
</dbReference>
<dbReference type="PANTHER" id="PTHR14155">
    <property type="entry name" value="RING FINGER DOMAIN-CONTAINING"/>
    <property type="match status" value="1"/>
</dbReference>
<evidence type="ECO:0000259" key="11">
    <source>
        <dbReference type="PROSITE" id="PS50089"/>
    </source>
</evidence>
<comment type="catalytic activity">
    <reaction evidence="1">
        <text>S-ubiquitinyl-[E2 ubiquitin-conjugating enzyme]-L-cysteine + [acceptor protein]-L-lysine = [E2 ubiquitin-conjugating enzyme]-L-cysteine + N(6)-ubiquitinyl-[acceptor protein]-L-lysine.</text>
        <dbReference type="EC" id="2.3.2.27"/>
    </reaction>
</comment>
<evidence type="ECO:0000256" key="5">
    <source>
        <dbReference type="ARBA" id="ARBA00022786"/>
    </source>
</evidence>
<dbReference type="PROSITE" id="PS50089">
    <property type="entry name" value="ZF_RING_2"/>
    <property type="match status" value="1"/>
</dbReference>
<gene>
    <name evidence="12" type="ORF">VitviT2T_021060</name>
</gene>
<feature type="region of interest" description="Disordered" evidence="9">
    <location>
        <begin position="202"/>
        <end position="281"/>
    </location>
</feature>
<feature type="domain" description="RING-type" evidence="11">
    <location>
        <begin position="143"/>
        <end position="185"/>
    </location>
</feature>
<evidence type="ECO:0000256" key="1">
    <source>
        <dbReference type="ARBA" id="ARBA00000900"/>
    </source>
</evidence>
<dbReference type="Proteomes" id="UP001227230">
    <property type="component" value="Chromosome 14"/>
</dbReference>
<evidence type="ECO:0000256" key="8">
    <source>
        <dbReference type="PROSITE-ProRule" id="PRU00175"/>
    </source>
</evidence>
<comment type="similarity">
    <text evidence="7">Belongs to the RING-type zinc finger family. ATL subfamily.</text>
</comment>
<evidence type="ECO:0000256" key="2">
    <source>
        <dbReference type="ARBA" id="ARBA00012483"/>
    </source>
</evidence>
<feature type="region of interest" description="Disordered" evidence="9">
    <location>
        <begin position="313"/>
        <end position="335"/>
    </location>
</feature>
<feature type="compositionally biased region" description="Basic residues" evidence="9">
    <location>
        <begin position="255"/>
        <end position="269"/>
    </location>
</feature>
<keyword evidence="5" id="KW-0833">Ubl conjugation pathway</keyword>
<evidence type="ECO:0000256" key="7">
    <source>
        <dbReference type="ARBA" id="ARBA00024209"/>
    </source>
</evidence>
<evidence type="ECO:0000313" key="12">
    <source>
        <dbReference type="EMBL" id="WKA02913.1"/>
    </source>
</evidence>
<dbReference type="PANTHER" id="PTHR14155:SF263">
    <property type="entry name" value="E3 UBIQUITIN-PROTEIN LIGASE ATL6"/>
    <property type="match status" value="1"/>
</dbReference>
<dbReference type="InterPro" id="IPR013083">
    <property type="entry name" value="Znf_RING/FYVE/PHD"/>
</dbReference>
<keyword evidence="10" id="KW-0812">Transmembrane</keyword>
<proteinExistence type="inferred from homology"/>
<reference evidence="12 13" key="1">
    <citation type="journal article" date="2023" name="Hortic Res">
        <title>The complete reference genome for grapevine (Vitis vinifera L.) genetics and breeding.</title>
        <authorList>
            <person name="Shi X."/>
            <person name="Cao S."/>
            <person name="Wang X."/>
            <person name="Huang S."/>
            <person name="Wang Y."/>
            <person name="Liu Z."/>
            <person name="Liu W."/>
            <person name="Leng X."/>
            <person name="Peng Y."/>
            <person name="Wang N."/>
            <person name="Wang Y."/>
            <person name="Ma Z."/>
            <person name="Xu X."/>
            <person name="Zhang F."/>
            <person name="Xue H."/>
            <person name="Zhong H."/>
            <person name="Wang Y."/>
            <person name="Zhang K."/>
            <person name="Velt A."/>
            <person name="Avia K."/>
            <person name="Holtgrawe D."/>
            <person name="Grimplet J."/>
            <person name="Matus J.T."/>
            <person name="Ware D."/>
            <person name="Wu X."/>
            <person name="Wang H."/>
            <person name="Liu C."/>
            <person name="Fang Y."/>
            <person name="Rustenholz C."/>
            <person name="Cheng Z."/>
            <person name="Xiao H."/>
            <person name="Zhou Y."/>
        </authorList>
    </citation>
    <scope>NUCLEOTIDE SEQUENCE [LARGE SCALE GENOMIC DNA]</scope>
    <source>
        <strain evidence="13">cv. Pinot noir / PN40024</strain>
        <tissue evidence="12">Leaf</tissue>
    </source>
</reference>
<keyword evidence="3" id="KW-0479">Metal-binding</keyword>
<accession>A0ABY9D5V6</accession>
<dbReference type="EC" id="2.3.2.27" evidence="2"/>
<name>A0ABY9D5V6_VITVI</name>
<evidence type="ECO:0000256" key="4">
    <source>
        <dbReference type="ARBA" id="ARBA00022771"/>
    </source>
</evidence>
<evidence type="ECO:0000256" key="3">
    <source>
        <dbReference type="ARBA" id="ARBA00022723"/>
    </source>
</evidence>
<keyword evidence="10" id="KW-1133">Transmembrane helix</keyword>
<organism evidence="12 13">
    <name type="scientific">Vitis vinifera</name>
    <name type="common">Grape</name>
    <dbReference type="NCBI Taxonomy" id="29760"/>
    <lineage>
        <taxon>Eukaryota</taxon>
        <taxon>Viridiplantae</taxon>
        <taxon>Streptophyta</taxon>
        <taxon>Embryophyta</taxon>
        <taxon>Tracheophyta</taxon>
        <taxon>Spermatophyta</taxon>
        <taxon>Magnoliopsida</taxon>
        <taxon>eudicotyledons</taxon>
        <taxon>Gunneridae</taxon>
        <taxon>Pentapetalae</taxon>
        <taxon>rosids</taxon>
        <taxon>Vitales</taxon>
        <taxon>Vitaceae</taxon>
        <taxon>Viteae</taxon>
        <taxon>Vitis</taxon>
    </lineage>
</organism>
<dbReference type="EMBL" id="CP126661">
    <property type="protein sequence ID" value="WKA02913.1"/>
    <property type="molecule type" value="Genomic_DNA"/>
</dbReference>
<dbReference type="Pfam" id="PF13639">
    <property type="entry name" value="zf-RING_2"/>
    <property type="match status" value="1"/>
</dbReference>
<dbReference type="SMART" id="SM00184">
    <property type="entry name" value="RING"/>
    <property type="match status" value="1"/>
</dbReference>
<evidence type="ECO:0000256" key="9">
    <source>
        <dbReference type="SAM" id="MobiDB-lite"/>
    </source>
</evidence>
<feature type="transmembrane region" description="Helical" evidence="10">
    <location>
        <begin position="65"/>
        <end position="85"/>
    </location>
</feature>